<dbReference type="Gene3D" id="2.60.40.420">
    <property type="entry name" value="Cupredoxins - blue copper proteins"/>
    <property type="match status" value="1"/>
</dbReference>
<keyword evidence="2" id="KW-0479">Metal-binding</keyword>
<feature type="non-terminal residue" evidence="9">
    <location>
        <position position="1"/>
    </location>
</feature>
<organism evidence="9 10">
    <name type="scientific">Juglans regia</name>
    <name type="common">English walnut</name>
    <dbReference type="NCBI Taxonomy" id="51240"/>
    <lineage>
        <taxon>Eukaryota</taxon>
        <taxon>Viridiplantae</taxon>
        <taxon>Streptophyta</taxon>
        <taxon>Embryophyta</taxon>
        <taxon>Tracheophyta</taxon>
        <taxon>Spermatophyta</taxon>
        <taxon>Magnoliopsida</taxon>
        <taxon>eudicotyledons</taxon>
        <taxon>Gunneridae</taxon>
        <taxon>Pentapetalae</taxon>
        <taxon>rosids</taxon>
        <taxon>fabids</taxon>
        <taxon>Fagales</taxon>
        <taxon>Juglandaceae</taxon>
        <taxon>Juglans</taxon>
    </lineage>
</organism>
<dbReference type="InterPro" id="IPR008972">
    <property type="entry name" value="Cupredoxin"/>
</dbReference>
<dbReference type="PANTHER" id="PTHR33021:SF193">
    <property type="entry name" value="OS06G0218600 PROTEIN"/>
    <property type="match status" value="1"/>
</dbReference>
<dbReference type="Pfam" id="PF02298">
    <property type="entry name" value="Cu_bind_like"/>
    <property type="match status" value="1"/>
</dbReference>
<dbReference type="GO" id="GO:0009055">
    <property type="term" value="F:electron transfer activity"/>
    <property type="evidence" value="ECO:0007669"/>
    <property type="project" value="InterPro"/>
</dbReference>
<dbReference type="CDD" id="cd04216">
    <property type="entry name" value="Phytocyanin"/>
    <property type="match status" value="1"/>
</dbReference>
<feature type="compositionally biased region" description="Polar residues" evidence="6">
    <location>
        <begin position="157"/>
        <end position="172"/>
    </location>
</feature>
<dbReference type="FunFam" id="2.60.40.420:FF:000003">
    <property type="entry name" value="Blue copper"/>
    <property type="match status" value="1"/>
</dbReference>
<evidence type="ECO:0000256" key="2">
    <source>
        <dbReference type="ARBA" id="ARBA00022723"/>
    </source>
</evidence>
<keyword evidence="3" id="KW-0249">Electron transport</keyword>
<feature type="domain" description="Phytocyanin" evidence="8">
    <location>
        <begin position="38"/>
        <end position="136"/>
    </location>
</feature>
<sequence length="219" mass="22011">SAEAASFFYTSTMASSNIARVVCAALLVLCMVVPSLATVYTVGDTAGWVMGVDYSTWTSGKTFTVGDSIVFNYGSGHTVDEVSAGDYKTCTVGNSLSSDTSGASTIALKTAGTRYFICAVVGHCGSGMKLAVTVSKTKKASAPAPSADNTLAADAPTASSGTRKPSGGNTTVTTPAANKPTSTSSSTTSTHSSSGTALSPIAVALLVISWPVFSMLVLS</sequence>
<protein>
    <recommendedName>
        <fullName evidence="8">Phytocyanin domain-containing protein</fullName>
    </recommendedName>
</protein>
<evidence type="ECO:0000256" key="4">
    <source>
        <dbReference type="ARBA" id="ARBA00023008"/>
    </source>
</evidence>
<comment type="caution">
    <text evidence="9">The sequence shown here is derived from an EMBL/GenBank/DDBJ whole genome shotgun (WGS) entry which is preliminary data.</text>
</comment>
<gene>
    <name evidence="9" type="ORF">F2P56_033925</name>
</gene>
<reference evidence="9" key="2">
    <citation type="submission" date="2020-03" db="EMBL/GenBank/DDBJ databases">
        <title>Walnut 2.0.</title>
        <authorList>
            <person name="Marrano A."/>
            <person name="Britton M."/>
            <person name="Zimin A.V."/>
            <person name="Zaini P.A."/>
            <person name="Workman R."/>
            <person name="Puiu D."/>
            <person name="Bianco L."/>
            <person name="Allen B.J."/>
            <person name="Troggio M."/>
            <person name="Leslie C.A."/>
            <person name="Timp W."/>
            <person name="Dendekar A."/>
            <person name="Salzberg S.L."/>
            <person name="Neale D.B."/>
        </authorList>
    </citation>
    <scope>NUCLEOTIDE SEQUENCE</scope>
    <source>
        <tissue evidence="9">Leaves</tissue>
    </source>
</reference>
<dbReference type="PROSITE" id="PS51485">
    <property type="entry name" value="PHYTOCYANIN"/>
    <property type="match status" value="1"/>
</dbReference>
<feature type="region of interest" description="Disordered" evidence="6">
    <location>
        <begin position="141"/>
        <end position="195"/>
    </location>
</feature>
<keyword evidence="7" id="KW-0472">Membrane</keyword>
<dbReference type="GO" id="GO:0046872">
    <property type="term" value="F:metal ion binding"/>
    <property type="evidence" value="ECO:0007669"/>
    <property type="project" value="UniProtKB-KW"/>
</dbReference>
<dbReference type="InterPro" id="IPR003245">
    <property type="entry name" value="Phytocyanin_dom"/>
</dbReference>
<keyword evidence="7" id="KW-0812">Transmembrane</keyword>
<dbReference type="Proteomes" id="UP000619265">
    <property type="component" value="Unassembled WGS sequence"/>
</dbReference>
<evidence type="ECO:0000313" key="10">
    <source>
        <dbReference type="Proteomes" id="UP000619265"/>
    </source>
</evidence>
<name>A0A833SN49_JUGRE</name>
<dbReference type="Gramene" id="Jr15_03870_p1">
    <property type="protein sequence ID" value="cds.Jr15_03870_p1"/>
    <property type="gene ID" value="Jr15_03870"/>
</dbReference>
<dbReference type="PANTHER" id="PTHR33021">
    <property type="entry name" value="BLUE COPPER PROTEIN"/>
    <property type="match status" value="1"/>
</dbReference>
<keyword evidence="1" id="KW-0813">Transport</keyword>
<proteinExistence type="predicted"/>
<feature type="transmembrane region" description="Helical" evidence="7">
    <location>
        <begin position="197"/>
        <end position="218"/>
    </location>
</feature>
<evidence type="ECO:0000256" key="7">
    <source>
        <dbReference type="SAM" id="Phobius"/>
    </source>
</evidence>
<feature type="compositionally biased region" description="Low complexity" evidence="6">
    <location>
        <begin position="173"/>
        <end position="195"/>
    </location>
</feature>
<dbReference type="AlphaFoldDB" id="A0A833SN49"/>
<keyword evidence="4" id="KW-0186">Copper</keyword>
<dbReference type="InterPro" id="IPR039391">
    <property type="entry name" value="Phytocyanin-like"/>
</dbReference>
<evidence type="ECO:0000256" key="3">
    <source>
        <dbReference type="ARBA" id="ARBA00022982"/>
    </source>
</evidence>
<evidence type="ECO:0000256" key="6">
    <source>
        <dbReference type="SAM" id="MobiDB-lite"/>
    </source>
</evidence>
<evidence type="ECO:0000313" key="9">
    <source>
        <dbReference type="EMBL" id="KAF5444826.1"/>
    </source>
</evidence>
<dbReference type="EMBL" id="LIHL02000015">
    <property type="protein sequence ID" value="KAF5444826.1"/>
    <property type="molecule type" value="Genomic_DNA"/>
</dbReference>
<keyword evidence="7" id="KW-1133">Transmembrane helix</keyword>
<evidence type="ECO:0000256" key="5">
    <source>
        <dbReference type="ARBA" id="ARBA00023180"/>
    </source>
</evidence>
<accession>A0A833SN49</accession>
<evidence type="ECO:0000256" key="1">
    <source>
        <dbReference type="ARBA" id="ARBA00022448"/>
    </source>
</evidence>
<dbReference type="SUPFAM" id="SSF49503">
    <property type="entry name" value="Cupredoxins"/>
    <property type="match status" value="1"/>
</dbReference>
<reference evidence="9" key="1">
    <citation type="submission" date="2015-10" db="EMBL/GenBank/DDBJ databases">
        <authorList>
            <person name="Martinez-Garcia P.J."/>
            <person name="Crepeau M.W."/>
            <person name="Puiu D."/>
            <person name="Gonzalez-Ibeas D."/>
            <person name="Whalen J."/>
            <person name="Stevens K."/>
            <person name="Paul R."/>
            <person name="Butterfield T."/>
            <person name="Britton M."/>
            <person name="Reagan R."/>
            <person name="Chakraborty S."/>
            <person name="Walawage S.L."/>
            <person name="Vasquez-Gross H.A."/>
            <person name="Cardeno C."/>
            <person name="Famula R."/>
            <person name="Pratt K."/>
            <person name="Kuruganti S."/>
            <person name="Aradhya M.K."/>
            <person name="Leslie C.A."/>
            <person name="Dandekar A.M."/>
            <person name="Salzberg S.L."/>
            <person name="Wegrzyn J.L."/>
            <person name="Langley C.H."/>
            <person name="Neale D.B."/>
        </authorList>
    </citation>
    <scope>NUCLEOTIDE SEQUENCE</scope>
    <source>
        <tissue evidence="9">Leaves</tissue>
    </source>
</reference>
<keyword evidence="5" id="KW-0325">Glycoprotein</keyword>
<evidence type="ECO:0000259" key="8">
    <source>
        <dbReference type="PROSITE" id="PS51485"/>
    </source>
</evidence>